<dbReference type="KEGG" id="mfy:HH212_22725"/>
<dbReference type="EMBL" id="CP051685">
    <property type="protein sequence ID" value="QJE02486.1"/>
    <property type="molecule type" value="Genomic_DNA"/>
</dbReference>
<evidence type="ECO:0000313" key="2">
    <source>
        <dbReference type="Proteomes" id="UP000502415"/>
    </source>
</evidence>
<reference evidence="1 2" key="1">
    <citation type="submission" date="2020-04" db="EMBL/GenBank/DDBJ databases">
        <title>Genome sequencing of novel species.</title>
        <authorList>
            <person name="Heo J."/>
            <person name="Kim S.-J."/>
            <person name="Kim J.-S."/>
            <person name="Hong S.-B."/>
            <person name="Kwon S.-W."/>
        </authorList>
    </citation>
    <scope>NUCLEOTIDE SEQUENCE [LARGE SCALE GENOMIC DNA]</scope>
    <source>
        <strain evidence="1 2">GN2-R2</strain>
    </source>
</reference>
<evidence type="ECO:0008006" key="3">
    <source>
        <dbReference type="Google" id="ProtNLM"/>
    </source>
</evidence>
<name>A0A7Z2ZUB1_9BURK</name>
<sequence length="213" mass="22285">MKHMHSRRLLGVLLTCALVACSGRKDIAPVPSAADVASVPASATPGPPAAPATGIAGAATGAVARKTVLDCDDRSIIVEATCSPLNGPRMLACTAQSLTVSSHPGGEVKSVHRFMPQPGADGDPPLVEEKVGTLSCLRTEANERYIVASMYNGGNCEQCEWHEAYDWTGRLVASDRDRSKTNAVLGELLTDSSRHGSSVIAKKELVGFYSATP</sequence>
<accession>A0A7Z2ZUB1</accession>
<dbReference type="AlphaFoldDB" id="A0A7Z2ZUB1"/>
<protein>
    <recommendedName>
        <fullName evidence="3">Lipoprotein</fullName>
    </recommendedName>
</protein>
<dbReference type="Proteomes" id="UP000502415">
    <property type="component" value="Chromosome"/>
</dbReference>
<organism evidence="1 2">
    <name type="scientific">Massilia forsythiae</name>
    <dbReference type="NCBI Taxonomy" id="2728020"/>
    <lineage>
        <taxon>Bacteria</taxon>
        <taxon>Pseudomonadati</taxon>
        <taxon>Pseudomonadota</taxon>
        <taxon>Betaproteobacteria</taxon>
        <taxon>Burkholderiales</taxon>
        <taxon>Oxalobacteraceae</taxon>
        <taxon>Telluria group</taxon>
        <taxon>Massilia</taxon>
    </lineage>
</organism>
<gene>
    <name evidence="1" type="ORF">HH212_22725</name>
</gene>
<dbReference type="PROSITE" id="PS51257">
    <property type="entry name" value="PROKAR_LIPOPROTEIN"/>
    <property type="match status" value="1"/>
</dbReference>
<keyword evidence="2" id="KW-1185">Reference proteome</keyword>
<proteinExistence type="predicted"/>
<evidence type="ECO:0000313" key="1">
    <source>
        <dbReference type="EMBL" id="QJE02486.1"/>
    </source>
</evidence>